<evidence type="ECO:0000313" key="1">
    <source>
        <dbReference type="EMBL" id="QRD05982.1"/>
    </source>
</evidence>
<dbReference type="AlphaFoldDB" id="A0A7U2I9Z4"/>
<organism evidence="1 2">
    <name type="scientific">Phaeosphaeria nodorum (strain SN15 / ATCC MYA-4574 / FGSC 10173)</name>
    <name type="common">Glume blotch fungus</name>
    <name type="synonym">Parastagonospora nodorum</name>
    <dbReference type="NCBI Taxonomy" id="321614"/>
    <lineage>
        <taxon>Eukaryota</taxon>
        <taxon>Fungi</taxon>
        <taxon>Dikarya</taxon>
        <taxon>Ascomycota</taxon>
        <taxon>Pezizomycotina</taxon>
        <taxon>Dothideomycetes</taxon>
        <taxon>Pleosporomycetidae</taxon>
        <taxon>Pleosporales</taxon>
        <taxon>Pleosporineae</taxon>
        <taxon>Phaeosphaeriaceae</taxon>
        <taxon>Parastagonospora</taxon>
    </lineage>
</organism>
<dbReference type="Proteomes" id="UP000663193">
    <property type="component" value="Chromosome 19"/>
</dbReference>
<accession>A0A7U2I9Z4</accession>
<keyword evidence="2" id="KW-1185">Reference proteome</keyword>
<dbReference type="EMBL" id="CP069041">
    <property type="protein sequence ID" value="QRD05982.1"/>
    <property type="molecule type" value="Genomic_DNA"/>
</dbReference>
<gene>
    <name evidence="1" type="ORF">JI435_423010</name>
</gene>
<reference evidence="2" key="1">
    <citation type="journal article" date="2021" name="BMC Genomics">
        <title>Chromosome-level genome assembly and manually-curated proteome of model necrotroph Parastagonospora nodorum Sn15 reveals a genome-wide trove of candidate effector homologs, and redundancy of virulence-related functions within an accessory chromosome.</title>
        <authorList>
            <person name="Bertazzoni S."/>
            <person name="Jones D.A.B."/>
            <person name="Phan H.T."/>
            <person name="Tan K.-C."/>
            <person name="Hane J.K."/>
        </authorList>
    </citation>
    <scope>NUCLEOTIDE SEQUENCE [LARGE SCALE GENOMIC DNA]</scope>
    <source>
        <strain evidence="2">SN15 / ATCC MYA-4574 / FGSC 10173)</strain>
    </source>
</reference>
<protein>
    <submittedName>
        <fullName evidence="1">Uncharacterized protein</fullName>
    </submittedName>
</protein>
<evidence type="ECO:0000313" key="2">
    <source>
        <dbReference type="Proteomes" id="UP000663193"/>
    </source>
</evidence>
<name>A0A7U2I9Z4_PHANO</name>
<dbReference type="VEuPathDB" id="FungiDB:JI435_423010"/>
<proteinExistence type="predicted"/>
<sequence>MYPTRRLRVHEVLLSCPSTGTVLGPTGDPLYPAVHHRQSLVYGDIPYWTLGGPSGTRTPPSTSSVFFGATAQLRVTLITPVSHTSAHCAKRYLFEHQKLGILLRCQGAAWL</sequence>